<dbReference type="Gene3D" id="3.30.70.360">
    <property type="match status" value="1"/>
</dbReference>
<feature type="domain" description="Peptidase M20 dimerisation" evidence="3">
    <location>
        <begin position="201"/>
        <end position="296"/>
    </location>
</feature>
<dbReference type="AlphaFoldDB" id="A0A5B9QLK1"/>
<name>A0A5B9QLK1_9BACT</name>
<dbReference type="EC" id="3.4.17.11" evidence="4"/>
<keyword evidence="4" id="KW-0645">Protease</keyword>
<dbReference type="Gene3D" id="3.40.630.10">
    <property type="entry name" value="Zn peptidases"/>
    <property type="match status" value="1"/>
</dbReference>
<evidence type="ECO:0000313" key="5">
    <source>
        <dbReference type="Proteomes" id="UP000325286"/>
    </source>
</evidence>
<accession>A0A5B9QLK1</accession>
<sequence>MTESNQALLDAHAWIAKQQTSVSDRLQRWCEQNSGSYHPQSLKTMAEVLVDDLSSWGLPVERVKLPNWEELDDVGQLVSHSTGPGLLWHHLPQADHRVLLLIHYDTVYSPDPPPAIRRVGERLVAPGAADAKGGIAVLHLALAALQRFEVAPNLGWSVVLNPDEEIGSPASRDWFASLADGYDFGMVFEPALPGGAWVADRKGSGNWSFLVQGRSAHAGRNPEQGRNAIVQAAALVQALDALNDRAHGRTVNVGRIQGGGPLNRVPDVAVVRVNVRITESDDEARIESRFRELASNFSGDGFRCSLFGSLHAPVKHADKYALLLRQRMQAAAEKVSRPVQWQDTGGACDGSKLAAFGLPNVDTLGPTGDHLHSPAEYCQLDSIVPAAQTIVQALHDFAAEPLRWPTRAMREQR</sequence>
<dbReference type="GO" id="GO:0046872">
    <property type="term" value="F:metal ion binding"/>
    <property type="evidence" value="ECO:0007669"/>
    <property type="project" value="UniProtKB-KW"/>
</dbReference>
<dbReference type="InterPro" id="IPR011650">
    <property type="entry name" value="Peptidase_M20_dimer"/>
</dbReference>
<evidence type="ECO:0000259" key="3">
    <source>
        <dbReference type="Pfam" id="PF07687"/>
    </source>
</evidence>
<keyword evidence="4" id="KW-0121">Carboxypeptidase</keyword>
<dbReference type="InterPro" id="IPR002933">
    <property type="entry name" value="Peptidase_M20"/>
</dbReference>
<evidence type="ECO:0000256" key="2">
    <source>
        <dbReference type="ARBA" id="ARBA00022801"/>
    </source>
</evidence>
<dbReference type="EMBL" id="CP042914">
    <property type="protein sequence ID" value="QEG39824.1"/>
    <property type="molecule type" value="Genomic_DNA"/>
</dbReference>
<evidence type="ECO:0000313" key="4">
    <source>
        <dbReference type="EMBL" id="QEG39824.1"/>
    </source>
</evidence>
<dbReference type="PANTHER" id="PTHR43808:SF9">
    <property type="entry name" value="BLL0789 PROTEIN"/>
    <property type="match status" value="1"/>
</dbReference>
<dbReference type="PANTHER" id="PTHR43808">
    <property type="entry name" value="ACETYLORNITHINE DEACETYLASE"/>
    <property type="match status" value="1"/>
</dbReference>
<dbReference type="InterPro" id="IPR050072">
    <property type="entry name" value="Peptidase_M20A"/>
</dbReference>
<keyword evidence="1" id="KW-0479">Metal-binding</keyword>
<dbReference type="Proteomes" id="UP000325286">
    <property type="component" value="Chromosome"/>
</dbReference>
<dbReference type="OrthoDB" id="9783294at2"/>
<dbReference type="Pfam" id="PF07687">
    <property type="entry name" value="M20_dimer"/>
    <property type="match status" value="1"/>
</dbReference>
<organism evidence="4 5">
    <name type="scientific">Roseimaritima ulvae</name>
    <dbReference type="NCBI Taxonomy" id="980254"/>
    <lineage>
        <taxon>Bacteria</taxon>
        <taxon>Pseudomonadati</taxon>
        <taxon>Planctomycetota</taxon>
        <taxon>Planctomycetia</taxon>
        <taxon>Pirellulales</taxon>
        <taxon>Pirellulaceae</taxon>
        <taxon>Roseimaritima</taxon>
    </lineage>
</organism>
<reference evidence="4 5" key="1">
    <citation type="submission" date="2019-08" db="EMBL/GenBank/DDBJ databases">
        <title>Deep-cultivation of Planctomycetes and their phenomic and genomic characterization uncovers novel biology.</title>
        <authorList>
            <person name="Wiegand S."/>
            <person name="Jogler M."/>
            <person name="Boedeker C."/>
            <person name="Pinto D."/>
            <person name="Vollmers J."/>
            <person name="Rivas-Marin E."/>
            <person name="Kohn T."/>
            <person name="Peeters S.H."/>
            <person name="Heuer A."/>
            <person name="Rast P."/>
            <person name="Oberbeckmann S."/>
            <person name="Bunk B."/>
            <person name="Jeske O."/>
            <person name="Meyerdierks A."/>
            <person name="Storesund J.E."/>
            <person name="Kallscheuer N."/>
            <person name="Luecker S."/>
            <person name="Lage O.M."/>
            <person name="Pohl T."/>
            <person name="Merkel B.J."/>
            <person name="Hornburger P."/>
            <person name="Mueller R.-W."/>
            <person name="Bruemmer F."/>
            <person name="Labrenz M."/>
            <person name="Spormann A.M."/>
            <person name="Op den Camp H."/>
            <person name="Overmann J."/>
            <person name="Amann R."/>
            <person name="Jetten M.S.M."/>
            <person name="Mascher T."/>
            <person name="Medema M.H."/>
            <person name="Devos D.P."/>
            <person name="Kaster A.-K."/>
            <person name="Ovreas L."/>
            <person name="Rohde M."/>
            <person name="Galperin M.Y."/>
            <person name="Jogler C."/>
        </authorList>
    </citation>
    <scope>NUCLEOTIDE SEQUENCE [LARGE SCALE GENOMIC DNA]</scope>
    <source>
        <strain evidence="4 5">UC8</strain>
    </source>
</reference>
<dbReference type="RefSeq" id="WP_068134198.1">
    <property type="nucleotide sequence ID" value="NZ_CP042914.1"/>
</dbReference>
<dbReference type="Pfam" id="PF01546">
    <property type="entry name" value="Peptidase_M20"/>
    <property type="match status" value="1"/>
</dbReference>
<dbReference type="GO" id="GO:0004180">
    <property type="term" value="F:carboxypeptidase activity"/>
    <property type="evidence" value="ECO:0007669"/>
    <property type="project" value="UniProtKB-KW"/>
</dbReference>
<dbReference type="NCBIfam" id="NF005602">
    <property type="entry name" value="PRK07338.1"/>
    <property type="match status" value="1"/>
</dbReference>
<keyword evidence="5" id="KW-1185">Reference proteome</keyword>
<dbReference type="SUPFAM" id="SSF53187">
    <property type="entry name" value="Zn-dependent exopeptidases"/>
    <property type="match status" value="1"/>
</dbReference>
<gene>
    <name evidence="4" type="primary">cpg2_2</name>
    <name evidence="4" type="ORF">UC8_18230</name>
</gene>
<proteinExistence type="predicted"/>
<dbReference type="InterPro" id="IPR036264">
    <property type="entry name" value="Bact_exopeptidase_dim_dom"/>
</dbReference>
<protein>
    <submittedName>
        <fullName evidence="4">Carboxypeptidase G2</fullName>
        <ecNumber evidence="4">3.4.17.11</ecNumber>
    </submittedName>
</protein>
<dbReference type="SUPFAM" id="SSF55031">
    <property type="entry name" value="Bacterial exopeptidase dimerisation domain"/>
    <property type="match status" value="1"/>
</dbReference>
<dbReference type="KEGG" id="rul:UC8_18230"/>
<evidence type="ECO:0000256" key="1">
    <source>
        <dbReference type="ARBA" id="ARBA00022723"/>
    </source>
</evidence>
<keyword evidence="2 4" id="KW-0378">Hydrolase</keyword>